<organism evidence="4 5">
    <name type="scientific">Desulfatitalea alkaliphila</name>
    <dbReference type="NCBI Taxonomy" id="2929485"/>
    <lineage>
        <taxon>Bacteria</taxon>
        <taxon>Pseudomonadati</taxon>
        <taxon>Thermodesulfobacteriota</taxon>
        <taxon>Desulfobacteria</taxon>
        <taxon>Desulfobacterales</taxon>
        <taxon>Desulfosarcinaceae</taxon>
        <taxon>Desulfatitalea</taxon>
    </lineage>
</organism>
<reference evidence="4" key="1">
    <citation type="submission" date="2022-04" db="EMBL/GenBank/DDBJ databases">
        <title>Desulfatitalea alkaliphila sp. nov., a novel anaerobic sulfate-reducing bacterium isolated from terrestrial mud volcano, Taman Peninsula, Russia.</title>
        <authorList>
            <person name="Khomyakova M.A."/>
            <person name="Merkel A.Y."/>
            <person name="Slobodkin A.I."/>
        </authorList>
    </citation>
    <scope>NUCLEOTIDE SEQUENCE</scope>
    <source>
        <strain evidence="4">M08but</strain>
    </source>
</reference>
<dbReference type="InterPro" id="IPR041465">
    <property type="entry name" value="SfsA_N"/>
</dbReference>
<feature type="domain" description="Sugar fermentation stimulation protein C-terminal" evidence="2">
    <location>
        <begin position="95"/>
        <end position="233"/>
    </location>
</feature>
<evidence type="ECO:0000256" key="1">
    <source>
        <dbReference type="HAMAP-Rule" id="MF_00095"/>
    </source>
</evidence>
<dbReference type="GO" id="GO:0003677">
    <property type="term" value="F:DNA binding"/>
    <property type="evidence" value="ECO:0007669"/>
    <property type="project" value="InterPro"/>
</dbReference>
<dbReference type="Proteomes" id="UP001165427">
    <property type="component" value="Unassembled WGS sequence"/>
</dbReference>
<name>A0AA41R071_9BACT</name>
<dbReference type="Pfam" id="PF03749">
    <property type="entry name" value="SfsA"/>
    <property type="match status" value="1"/>
</dbReference>
<dbReference type="EMBL" id="JALJRB010000001">
    <property type="protein sequence ID" value="MCJ8499146.1"/>
    <property type="molecule type" value="Genomic_DNA"/>
</dbReference>
<dbReference type="HAMAP" id="MF_00095">
    <property type="entry name" value="SfsA"/>
    <property type="match status" value="1"/>
</dbReference>
<evidence type="ECO:0000259" key="3">
    <source>
        <dbReference type="Pfam" id="PF17746"/>
    </source>
</evidence>
<dbReference type="PANTHER" id="PTHR30545:SF2">
    <property type="entry name" value="SUGAR FERMENTATION STIMULATION PROTEIN A"/>
    <property type="match status" value="1"/>
</dbReference>
<dbReference type="InterPro" id="IPR005224">
    <property type="entry name" value="SfsA"/>
</dbReference>
<dbReference type="CDD" id="cd22359">
    <property type="entry name" value="SfsA-like_bacterial"/>
    <property type="match status" value="1"/>
</dbReference>
<gene>
    <name evidence="1 4" type="primary">sfsA</name>
    <name evidence="4" type="ORF">MRX98_01055</name>
</gene>
<dbReference type="PANTHER" id="PTHR30545">
    <property type="entry name" value="SUGAR FERMENTATION STIMULATION PROTEIN A"/>
    <property type="match status" value="1"/>
</dbReference>
<protein>
    <recommendedName>
        <fullName evidence="1">Sugar fermentation stimulation protein homolog</fullName>
    </recommendedName>
</protein>
<comment type="caution">
    <text evidence="4">The sequence shown here is derived from an EMBL/GenBank/DDBJ whole genome shotgun (WGS) entry which is preliminary data.</text>
</comment>
<proteinExistence type="inferred from homology"/>
<evidence type="ECO:0000313" key="4">
    <source>
        <dbReference type="EMBL" id="MCJ8499146.1"/>
    </source>
</evidence>
<accession>A0AA41R071</accession>
<sequence length="246" mass="27137">MPQATPNAAPATAALEWPPLVRGRLIKRYKRFLADVELDDGRAITAHCPNSGSMTGCKTPGQPVFLSQNDNPKRKLKFTWHMIEMPTSLVGINTQVPNRLVTRSITAGCIDALQGYEKITAEVTVNTHSRLDLKLTGPEKPDCYVEIKNCTLVEEGVALFPDAPTARGRKHLQELIRLKAAGHRAVIFFLVQRTDARAFAPAVHIDPEYGRGLWEAADAGVEILVYDVIIDPHTITLNKPLPYDPA</sequence>
<comment type="similarity">
    <text evidence="1">Belongs to the SfsA family.</text>
</comment>
<evidence type="ECO:0000259" key="2">
    <source>
        <dbReference type="Pfam" id="PF03749"/>
    </source>
</evidence>
<dbReference type="InterPro" id="IPR040452">
    <property type="entry name" value="SfsA_C"/>
</dbReference>
<evidence type="ECO:0000313" key="5">
    <source>
        <dbReference type="Proteomes" id="UP001165427"/>
    </source>
</evidence>
<dbReference type="RefSeq" id="WP_246902256.1">
    <property type="nucleotide sequence ID" value="NZ_JALJRB010000001.1"/>
</dbReference>
<dbReference type="Gene3D" id="2.40.50.580">
    <property type="match status" value="1"/>
</dbReference>
<dbReference type="Gene3D" id="3.40.1350.60">
    <property type="match status" value="1"/>
</dbReference>
<keyword evidence="5" id="KW-1185">Reference proteome</keyword>
<dbReference type="AlphaFoldDB" id="A0AA41R071"/>
<feature type="domain" description="SfsA N-terminal OB" evidence="3">
    <location>
        <begin position="26"/>
        <end position="92"/>
    </location>
</feature>
<dbReference type="Pfam" id="PF17746">
    <property type="entry name" value="SfsA_N"/>
    <property type="match status" value="1"/>
</dbReference>
<dbReference type="NCBIfam" id="TIGR00230">
    <property type="entry name" value="sfsA"/>
    <property type="match status" value="1"/>
</dbReference>